<feature type="domain" description="CAAX prenyl protease 2/Lysostaphin resistance protein A-like" evidence="14">
    <location>
        <begin position="141"/>
        <end position="247"/>
    </location>
</feature>
<feature type="transmembrane region" description="Helical" evidence="13">
    <location>
        <begin position="174"/>
        <end position="193"/>
    </location>
</feature>
<keyword evidence="7 13" id="KW-1133">Transmembrane helix</keyword>
<dbReference type="EnsemblMetazoa" id="XM_038216928.1">
    <property type="protein sequence ID" value="XP_038072856.1"/>
    <property type="gene ID" value="LOC119741201"/>
</dbReference>
<dbReference type="Pfam" id="PF02517">
    <property type="entry name" value="Rce1-like"/>
    <property type="match status" value="1"/>
</dbReference>
<keyword evidence="3" id="KW-0645">Protease</keyword>
<keyword evidence="5" id="KW-0378">Hydrolase</keyword>
<evidence type="ECO:0000256" key="10">
    <source>
        <dbReference type="ARBA" id="ARBA00047280"/>
    </source>
</evidence>
<dbReference type="InterPro" id="IPR003675">
    <property type="entry name" value="Rce1/LyrA-like_dom"/>
</dbReference>
<sequence length="301" mass="33893">MFENLAGDQLVFRCDSLPKAVLTCFILATSYVGSLYVWRTNLPRDDPNTIKRRSLSAAAVTLLAPICVLTQAYRAEAGKGYSIWQYLGIRQAGLLPSFCLPLLLTMFLFLGPLYMLLLGDSRQSLPIKEMPRKWWANSGGLAVAIRNYIVGPITEEVVFRACMLPLLVPCLGNLQAIFVCPLFFGVAHVHHVIEGLRQGVKKPLVVWFAAIFQFFYTTVFGALSAFIFLRTGHLIACIITHMFCNFMGFPAFEEIPNHTLLQRVVICAVFLTGLSLFVCLLLPLTNPEWFANETYRWSQVW</sequence>
<dbReference type="OrthoDB" id="271604at2759"/>
<accession>A0A914B9T4</accession>
<comment type="subcellular location">
    <subcellularLocation>
        <location evidence="1">Endoplasmic reticulum membrane</location>
        <topology evidence="1">Multi-pass membrane protein</topology>
    </subcellularLocation>
</comment>
<protein>
    <recommendedName>
        <fullName evidence="12">CAAX prenyl protease 2</fullName>
        <ecNumber evidence="11">3.4.26.1</ecNumber>
    </recommendedName>
    <alternativeName>
        <fullName evidence="9">Farnesylated proteins-converting enzyme 2</fullName>
    </alternativeName>
</protein>
<keyword evidence="6" id="KW-0256">Endoplasmic reticulum</keyword>
<dbReference type="InterPro" id="IPR039731">
    <property type="entry name" value="Rce1"/>
</dbReference>
<feature type="transmembrane region" description="Helical" evidence="13">
    <location>
        <begin position="264"/>
        <end position="284"/>
    </location>
</feature>
<evidence type="ECO:0000256" key="2">
    <source>
        <dbReference type="ARBA" id="ARBA00006897"/>
    </source>
</evidence>
<evidence type="ECO:0000313" key="16">
    <source>
        <dbReference type="Proteomes" id="UP000887568"/>
    </source>
</evidence>
<reference evidence="15" key="1">
    <citation type="submission" date="2022-11" db="UniProtKB">
        <authorList>
            <consortium name="EnsemblMetazoa"/>
        </authorList>
    </citation>
    <scope>IDENTIFICATION</scope>
</reference>
<evidence type="ECO:0000259" key="14">
    <source>
        <dbReference type="Pfam" id="PF02517"/>
    </source>
</evidence>
<dbReference type="CTD" id="9986"/>
<evidence type="ECO:0000256" key="13">
    <source>
        <dbReference type="SAM" id="Phobius"/>
    </source>
</evidence>
<evidence type="ECO:0000256" key="3">
    <source>
        <dbReference type="ARBA" id="ARBA00022670"/>
    </source>
</evidence>
<comment type="similarity">
    <text evidence="2">Belongs to the peptidase U48 family.</text>
</comment>
<evidence type="ECO:0000313" key="15">
    <source>
        <dbReference type="EnsemblMetazoa" id="XP_038072856.1"/>
    </source>
</evidence>
<evidence type="ECO:0000256" key="12">
    <source>
        <dbReference type="ARBA" id="ARBA00049763"/>
    </source>
</evidence>
<proteinExistence type="inferred from homology"/>
<keyword evidence="4 13" id="KW-0812">Transmembrane</keyword>
<keyword evidence="8 13" id="KW-0472">Membrane</keyword>
<keyword evidence="16" id="KW-1185">Reference proteome</keyword>
<dbReference type="RefSeq" id="XP_038072856.1">
    <property type="nucleotide sequence ID" value="XM_038216928.1"/>
</dbReference>
<dbReference type="AlphaFoldDB" id="A0A914B9T4"/>
<evidence type="ECO:0000256" key="8">
    <source>
        <dbReference type="ARBA" id="ARBA00023136"/>
    </source>
</evidence>
<evidence type="ECO:0000256" key="6">
    <source>
        <dbReference type="ARBA" id="ARBA00022824"/>
    </source>
</evidence>
<organism evidence="15 16">
    <name type="scientific">Patiria miniata</name>
    <name type="common">Bat star</name>
    <name type="synonym">Asterina miniata</name>
    <dbReference type="NCBI Taxonomy" id="46514"/>
    <lineage>
        <taxon>Eukaryota</taxon>
        <taxon>Metazoa</taxon>
        <taxon>Echinodermata</taxon>
        <taxon>Eleutherozoa</taxon>
        <taxon>Asterozoa</taxon>
        <taxon>Asteroidea</taxon>
        <taxon>Valvatacea</taxon>
        <taxon>Valvatida</taxon>
        <taxon>Asterinidae</taxon>
        <taxon>Patiria</taxon>
    </lineage>
</organism>
<evidence type="ECO:0000256" key="5">
    <source>
        <dbReference type="ARBA" id="ARBA00022801"/>
    </source>
</evidence>
<dbReference type="PANTHER" id="PTHR13046">
    <property type="entry name" value="PROTEASE U48 CAAX PRENYL PROTEASE RCE1"/>
    <property type="match status" value="1"/>
</dbReference>
<dbReference type="GO" id="GO:0071586">
    <property type="term" value="P:CAAX-box protein processing"/>
    <property type="evidence" value="ECO:0007669"/>
    <property type="project" value="InterPro"/>
</dbReference>
<feature type="transmembrane region" description="Helical" evidence="13">
    <location>
        <begin position="205"/>
        <end position="227"/>
    </location>
</feature>
<feature type="transmembrane region" description="Helical" evidence="13">
    <location>
        <begin position="20"/>
        <end position="38"/>
    </location>
</feature>
<dbReference type="EC" id="3.4.26.1" evidence="11"/>
<dbReference type="GeneID" id="119741201"/>
<evidence type="ECO:0000256" key="1">
    <source>
        <dbReference type="ARBA" id="ARBA00004477"/>
    </source>
</evidence>
<evidence type="ECO:0000256" key="9">
    <source>
        <dbReference type="ARBA" id="ARBA00032607"/>
    </source>
</evidence>
<feature type="transmembrane region" description="Helical" evidence="13">
    <location>
        <begin position="54"/>
        <end position="73"/>
    </location>
</feature>
<dbReference type="PANTHER" id="PTHR13046:SF0">
    <property type="entry name" value="CAAX PRENYL PROTEASE 2"/>
    <property type="match status" value="1"/>
</dbReference>
<dbReference type="GO" id="GO:0004222">
    <property type="term" value="F:metalloendopeptidase activity"/>
    <property type="evidence" value="ECO:0007669"/>
    <property type="project" value="InterPro"/>
</dbReference>
<comment type="catalytic activity">
    <reaction evidence="10">
        <text>Hydrolyzes the peptide bond -P2-(S-farnesyl or geranylgeranyl)C-P1'-P2'-P3'-COOH where P1' and P2' are amino acids with aliphatic sidechains and P3' is any C-terminal residue.</text>
        <dbReference type="EC" id="3.4.26.1"/>
    </reaction>
</comment>
<evidence type="ECO:0000256" key="4">
    <source>
        <dbReference type="ARBA" id="ARBA00022692"/>
    </source>
</evidence>
<name>A0A914B9T4_PATMI</name>
<evidence type="ECO:0000256" key="11">
    <source>
        <dbReference type="ARBA" id="ARBA00049729"/>
    </source>
</evidence>
<dbReference type="GO" id="GO:0005789">
    <property type="term" value="C:endoplasmic reticulum membrane"/>
    <property type="evidence" value="ECO:0007669"/>
    <property type="project" value="UniProtKB-SubCell"/>
</dbReference>
<dbReference type="Proteomes" id="UP000887568">
    <property type="component" value="Unplaced"/>
</dbReference>
<evidence type="ECO:0000256" key="7">
    <source>
        <dbReference type="ARBA" id="ARBA00022989"/>
    </source>
</evidence>
<feature type="transmembrane region" description="Helical" evidence="13">
    <location>
        <begin position="233"/>
        <end position="252"/>
    </location>
</feature>
<dbReference type="OMA" id="VIFLCPI"/>
<feature type="transmembrane region" description="Helical" evidence="13">
    <location>
        <begin position="93"/>
        <end position="114"/>
    </location>
</feature>